<dbReference type="OrthoDB" id="2285833at2759"/>
<evidence type="ECO:0000313" key="1">
    <source>
        <dbReference type="EMBL" id="CEP18497.1"/>
    </source>
</evidence>
<accession>A0A0B7NM90</accession>
<protein>
    <submittedName>
        <fullName evidence="1">Uncharacterized protein</fullName>
    </submittedName>
</protein>
<sequence>MVNYSITLLDNYTHITISLETLFHNILIDIKNTVGENQVEAHPLPEHQPLLENCVKSVVVPFYRILRDDLPDQRKLIVKNKLNGAIDHFFDFTCMFLLIVQLTIIDFAMFGNQELNLNTLVSAPFCSLNVSRIQVPPALFGDSTSKSLDLKNLFGLNHLQIISSASFGAVGVKEKTAEDHPTWTSLQKRILKLFLTLNFQVKKETEFREKRLDFQRKVKKLRKARQDKETNEDFDEIGSHDISNRRLYQLKAAIKQLFYNQEPAQEYSMQLRDFYYCKKFNRLRRIVEIKKRTAKDQVTARERSFVAGGRKGAATIVAIGDKGAGVGSTIKGYDRRGGTWHQEKHNCYTTAVTTSENITSQLCVYCYHQISHPELGGSRCLNPSCPAVKRGRAVQTRDVMSAATIGLLAMTKILLNQSVPPLCQKLL</sequence>
<proteinExistence type="predicted"/>
<dbReference type="AlphaFoldDB" id="A0A0B7NM90"/>
<name>A0A0B7NM90_9FUNG</name>
<evidence type="ECO:0000313" key="2">
    <source>
        <dbReference type="Proteomes" id="UP000054107"/>
    </source>
</evidence>
<dbReference type="Proteomes" id="UP000054107">
    <property type="component" value="Unassembled WGS sequence"/>
</dbReference>
<keyword evidence="2" id="KW-1185">Reference proteome</keyword>
<reference evidence="1 2" key="1">
    <citation type="submission" date="2014-09" db="EMBL/GenBank/DDBJ databases">
        <authorList>
            <person name="Ellenberger Sabrina"/>
        </authorList>
    </citation>
    <scope>NUCLEOTIDE SEQUENCE [LARGE SCALE GENOMIC DNA]</scope>
    <source>
        <strain evidence="1 2">CBS 412.66</strain>
    </source>
</reference>
<dbReference type="EMBL" id="LN733835">
    <property type="protein sequence ID" value="CEP18497.1"/>
    <property type="molecule type" value="Genomic_DNA"/>
</dbReference>
<organism evidence="1 2">
    <name type="scientific">Parasitella parasitica</name>
    <dbReference type="NCBI Taxonomy" id="35722"/>
    <lineage>
        <taxon>Eukaryota</taxon>
        <taxon>Fungi</taxon>
        <taxon>Fungi incertae sedis</taxon>
        <taxon>Mucoromycota</taxon>
        <taxon>Mucoromycotina</taxon>
        <taxon>Mucoromycetes</taxon>
        <taxon>Mucorales</taxon>
        <taxon>Mucorineae</taxon>
        <taxon>Mucoraceae</taxon>
        <taxon>Parasitella</taxon>
    </lineage>
</organism>
<gene>
    <name evidence="1" type="primary">PARPA_12801.1 scaffold 45468</name>
</gene>
<dbReference type="STRING" id="35722.A0A0B7NM90"/>